<feature type="compositionally biased region" description="Low complexity" evidence="1">
    <location>
        <begin position="648"/>
        <end position="660"/>
    </location>
</feature>
<name>D8RUD1_SELML</name>
<dbReference type="PROSITE" id="PS50105">
    <property type="entry name" value="SAM_DOMAIN"/>
    <property type="match status" value="1"/>
</dbReference>
<feature type="region of interest" description="Disordered" evidence="1">
    <location>
        <begin position="608"/>
        <end position="632"/>
    </location>
</feature>
<dbReference type="STRING" id="88036.D8RUD1"/>
<dbReference type="GO" id="GO:0002115">
    <property type="term" value="P:store-operated calcium entry"/>
    <property type="evidence" value="ECO:0000318"/>
    <property type="project" value="GO_Central"/>
</dbReference>
<dbReference type="PANTHER" id="PTHR15136">
    <property type="entry name" value="STROMAL INTERACTION MOLECULE HOMOLOG"/>
    <property type="match status" value="1"/>
</dbReference>
<feature type="domain" description="Fibronectin type-III" evidence="5">
    <location>
        <begin position="183"/>
        <end position="276"/>
    </location>
</feature>
<dbReference type="AlphaFoldDB" id="D8RUD1"/>
<dbReference type="InParanoid" id="D8RUD1"/>
<evidence type="ECO:0000313" key="7">
    <source>
        <dbReference type="Proteomes" id="UP000001514"/>
    </source>
</evidence>
<dbReference type="CDD" id="cd09487">
    <property type="entry name" value="SAM_superfamily"/>
    <property type="match status" value="1"/>
</dbReference>
<dbReference type="KEGG" id="smo:SELMODRAFT_415023"/>
<dbReference type="HOGENOM" id="CLU_025969_0_0_1"/>
<accession>D8RUD1</accession>
<feature type="region of interest" description="Disordered" evidence="1">
    <location>
        <begin position="479"/>
        <end position="511"/>
    </location>
</feature>
<feature type="domain" description="EF-hand" evidence="4">
    <location>
        <begin position="35"/>
        <end position="65"/>
    </location>
</feature>
<evidence type="ECO:0000256" key="2">
    <source>
        <dbReference type="SAM" id="SignalP"/>
    </source>
</evidence>
<feature type="signal peptide" evidence="2">
    <location>
        <begin position="1"/>
        <end position="27"/>
    </location>
</feature>
<dbReference type="SUPFAM" id="SSF49265">
    <property type="entry name" value="Fibronectin type III"/>
    <property type="match status" value="1"/>
</dbReference>
<evidence type="ECO:0000256" key="1">
    <source>
        <dbReference type="SAM" id="MobiDB-lite"/>
    </source>
</evidence>
<dbReference type="InterPro" id="IPR002048">
    <property type="entry name" value="EF_hand_dom"/>
</dbReference>
<keyword evidence="2" id="KW-0732">Signal</keyword>
<dbReference type="InterPro" id="IPR003961">
    <property type="entry name" value="FN3_dom"/>
</dbReference>
<dbReference type="SUPFAM" id="SSF47769">
    <property type="entry name" value="SAM/Pointed domain"/>
    <property type="match status" value="1"/>
</dbReference>
<gene>
    <name evidence="6" type="ORF">SELMODRAFT_415023</name>
</gene>
<feature type="compositionally biased region" description="Polar residues" evidence="1">
    <location>
        <begin position="484"/>
        <end position="501"/>
    </location>
</feature>
<feature type="chain" id="PRO_5003122127" description="EF-hand domain-containing protein" evidence="2">
    <location>
        <begin position="28"/>
        <end position="679"/>
    </location>
</feature>
<dbReference type="CDD" id="cd00063">
    <property type="entry name" value="FN3"/>
    <property type="match status" value="1"/>
</dbReference>
<dbReference type="Gene3D" id="1.10.150.50">
    <property type="entry name" value="Transcription Factor, Ets-1"/>
    <property type="match status" value="1"/>
</dbReference>
<feature type="domain" description="SAM" evidence="3">
    <location>
        <begin position="108"/>
        <end position="176"/>
    </location>
</feature>
<dbReference type="InterPro" id="IPR037608">
    <property type="entry name" value="STIM1/2"/>
</dbReference>
<dbReference type="InterPro" id="IPR013783">
    <property type="entry name" value="Ig-like_fold"/>
</dbReference>
<dbReference type="PANTHER" id="PTHR15136:SF13">
    <property type="entry name" value="SAM DOMAIN-CONTAINING PROTEIN"/>
    <property type="match status" value="1"/>
</dbReference>
<dbReference type="GO" id="GO:0005783">
    <property type="term" value="C:endoplasmic reticulum"/>
    <property type="evidence" value="ECO:0000318"/>
    <property type="project" value="GO_Central"/>
</dbReference>
<evidence type="ECO:0008006" key="8">
    <source>
        <dbReference type="Google" id="ProtNLM"/>
    </source>
</evidence>
<dbReference type="PROSITE" id="PS50853">
    <property type="entry name" value="FN3"/>
    <property type="match status" value="1"/>
</dbReference>
<proteinExistence type="predicted"/>
<dbReference type="Proteomes" id="UP000001514">
    <property type="component" value="Unassembled WGS sequence"/>
</dbReference>
<organism evidence="7">
    <name type="scientific">Selaginella moellendorffii</name>
    <name type="common">Spikemoss</name>
    <dbReference type="NCBI Taxonomy" id="88036"/>
    <lineage>
        <taxon>Eukaryota</taxon>
        <taxon>Viridiplantae</taxon>
        <taxon>Streptophyta</taxon>
        <taxon>Embryophyta</taxon>
        <taxon>Tracheophyta</taxon>
        <taxon>Lycopodiopsida</taxon>
        <taxon>Selaginellales</taxon>
        <taxon>Selaginellaceae</taxon>
        <taxon>Selaginella</taxon>
    </lineage>
</organism>
<evidence type="ECO:0000259" key="4">
    <source>
        <dbReference type="PROSITE" id="PS50222"/>
    </source>
</evidence>
<dbReference type="Gene3D" id="2.60.40.10">
    <property type="entry name" value="Immunoglobulins"/>
    <property type="match status" value="1"/>
</dbReference>
<dbReference type="InterPro" id="IPR036116">
    <property type="entry name" value="FN3_sf"/>
</dbReference>
<reference evidence="6 7" key="1">
    <citation type="journal article" date="2011" name="Science">
        <title>The Selaginella genome identifies genetic changes associated with the evolution of vascular plants.</title>
        <authorList>
            <person name="Banks J.A."/>
            <person name="Nishiyama T."/>
            <person name="Hasebe M."/>
            <person name="Bowman J.L."/>
            <person name="Gribskov M."/>
            <person name="dePamphilis C."/>
            <person name="Albert V.A."/>
            <person name="Aono N."/>
            <person name="Aoyama T."/>
            <person name="Ambrose B.A."/>
            <person name="Ashton N.W."/>
            <person name="Axtell M.J."/>
            <person name="Barker E."/>
            <person name="Barker M.S."/>
            <person name="Bennetzen J.L."/>
            <person name="Bonawitz N.D."/>
            <person name="Chapple C."/>
            <person name="Cheng C."/>
            <person name="Correa L.G."/>
            <person name="Dacre M."/>
            <person name="DeBarry J."/>
            <person name="Dreyer I."/>
            <person name="Elias M."/>
            <person name="Engstrom E.M."/>
            <person name="Estelle M."/>
            <person name="Feng L."/>
            <person name="Finet C."/>
            <person name="Floyd S.K."/>
            <person name="Frommer W.B."/>
            <person name="Fujita T."/>
            <person name="Gramzow L."/>
            <person name="Gutensohn M."/>
            <person name="Harholt J."/>
            <person name="Hattori M."/>
            <person name="Heyl A."/>
            <person name="Hirai T."/>
            <person name="Hiwatashi Y."/>
            <person name="Ishikawa M."/>
            <person name="Iwata M."/>
            <person name="Karol K.G."/>
            <person name="Koehler B."/>
            <person name="Kolukisaoglu U."/>
            <person name="Kubo M."/>
            <person name="Kurata T."/>
            <person name="Lalonde S."/>
            <person name="Li K."/>
            <person name="Li Y."/>
            <person name="Litt A."/>
            <person name="Lyons E."/>
            <person name="Manning G."/>
            <person name="Maruyama T."/>
            <person name="Michael T.P."/>
            <person name="Mikami K."/>
            <person name="Miyazaki S."/>
            <person name="Morinaga S."/>
            <person name="Murata T."/>
            <person name="Mueller-Roeber B."/>
            <person name="Nelson D.R."/>
            <person name="Obara M."/>
            <person name="Oguri Y."/>
            <person name="Olmstead R.G."/>
            <person name="Onodera N."/>
            <person name="Petersen B.L."/>
            <person name="Pils B."/>
            <person name="Prigge M."/>
            <person name="Rensing S.A."/>
            <person name="Riano-Pachon D.M."/>
            <person name="Roberts A.W."/>
            <person name="Sato Y."/>
            <person name="Scheller H.V."/>
            <person name="Schulz B."/>
            <person name="Schulz C."/>
            <person name="Shakirov E.V."/>
            <person name="Shibagaki N."/>
            <person name="Shinohara N."/>
            <person name="Shippen D.E."/>
            <person name="Soerensen I."/>
            <person name="Sotooka R."/>
            <person name="Sugimoto N."/>
            <person name="Sugita M."/>
            <person name="Sumikawa N."/>
            <person name="Tanurdzic M."/>
            <person name="Theissen G."/>
            <person name="Ulvskov P."/>
            <person name="Wakazuki S."/>
            <person name="Weng J.K."/>
            <person name="Willats W.W."/>
            <person name="Wipf D."/>
            <person name="Wolf P.G."/>
            <person name="Yang L."/>
            <person name="Zimmer A.D."/>
            <person name="Zhu Q."/>
            <person name="Mitros T."/>
            <person name="Hellsten U."/>
            <person name="Loque D."/>
            <person name="Otillar R."/>
            <person name="Salamov A."/>
            <person name="Schmutz J."/>
            <person name="Shapiro H."/>
            <person name="Lindquist E."/>
            <person name="Lucas S."/>
            <person name="Rokhsar D."/>
            <person name="Grigoriev I.V."/>
        </authorList>
    </citation>
    <scope>NUCLEOTIDE SEQUENCE [LARGE SCALE GENOMIC DNA]</scope>
</reference>
<dbReference type="GO" id="GO:0005886">
    <property type="term" value="C:plasma membrane"/>
    <property type="evidence" value="ECO:0000318"/>
    <property type="project" value="GO_Central"/>
</dbReference>
<dbReference type="EMBL" id="GL377590">
    <property type="protein sequence ID" value="EFJ24383.1"/>
    <property type="molecule type" value="Genomic_DNA"/>
</dbReference>
<dbReference type="eggNOG" id="ENOG502RZA2">
    <property type="taxonomic scope" value="Eukaryota"/>
</dbReference>
<dbReference type="OrthoDB" id="2020197at2759"/>
<evidence type="ECO:0000313" key="6">
    <source>
        <dbReference type="EMBL" id="EFJ24383.1"/>
    </source>
</evidence>
<dbReference type="OMA" id="CVKHTRI"/>
<dbReference type="Pfam" id="PF07647">
    <property type="entry name" value="SAM_2"/>
    <property type="match status" value="1"/>
</dbReference>
<dbReference type="Gramene" id="EFJ24383">
    <property type="protein sequence ID" value="EFJ24383"/>
    <property type="gene ID" value="SELMODRAFT_415023"/>
</dbReference>
<dbReference type="SMART" id="SM00454">
    <property type="entry name" value="SAM"/>
    <property type="match status" value="1"/>
</dbReference>
<protein>
    <recommendedName>
        <fullName evidence="8">EF-hand domain-containing protein</fullName>
    </recommendedName>
</protein>
<dbReference type="GO" id="GO:0005509">
    <property type="term" value="F:calcium ion binding"/>
    <property type="evidence" value="ECO:0000318"/>
    <property type="project" value="GO_Central"/>
</dbReference>
<sequence length="679" mass="75465">MSRWGCPKIFWILLVLALLARISTCHSARGTIYNLHKFFCSVDRDGDGQIERHEATKFLSELDASSDVKEEAGGSSRDAPPVGPNFEFSYGGKTISSEEMKDHLQNMLTADTVVNWVSHGLQLPQYADAFQRNAINGLDFLSLIENDGRALAEELGVSSSLHRRKITGAIVRLIFGFGTTPGAPQGMRCQPSSCGGIQINWEPPATAGYPPFHKYRLYRWSGAASAWLPLADTKETSFFDSDELFLGKAYSYRMQSWGGHGPSERVTITNCTASPRSVTLNPVAKNSDFVPASLVHGAKVVNLKQQESVETSTTPWGWIWSVNGGLFLLGVLSRQSFFFRMTLAAVVVLRKFFKRATLTVYAARDSESFWLRTLARGFVSLCRGWLSVQRKVFILSKQACPQLRSTECMEEKVLSPSDSFRDAIGYSTPDCTIDEMLAAIQNAQLNESKKLDIARTFVSMASTLTKLGKSSSAMELDALEDSADSGQTVEARSLSSPANLNESERSAGGSLRELEASALKQRRRHRCNYDGCKHRFDRWYNPTDWRMRFSKHYCRECQRVFCVKHTRISPHGPVGRCGLDSTCVCVTCFGHLSMEVQDRLERINKLRVGPPVTSDSSQSSASEIRDPFPPDFSTLTRGSLYLTREHSSSGSLSSRSSSSSKEANDDVSLLKDFHDQLAR</sequence>
<dbReference type="InterPro" id="IPR013761">
    <property type="entry name" value="SAM/pointed_sf"/>
</dbReference>
<feature type="region of interest" description="Disordered" evidence="1">
    <location>
        <begin position="644"/>
        <end position="667"/>
    </location>
</feature>
<dbReference type="FunFam" id="1.10.150.50:FF:000074">
    <property type="entry name" value="Stromal interaction molecule"/>
    <property type="match status" value="1"/>
</dbReference>
<evidence type="ECO:0000259" key="3">
    <source>
        <dbReference type="PROSITE" id="PS50105"/>
    </source>
</evidence>
<dbReference type="GO" id="GO:0006874">
    <property type="term" value="P:intracellular calcium ion homeostasis"/>
    <property type="evidence" value="ECO:0000318"/>
    <property type="project" value="GO_Central"/>
</dbReference>
<dbReference type="PROSITE" id="PS50222">
    <property type="entry name" value="EF_HAND_2"/>
    <property type="match status" value="1"/>
</dbReference>
<feature type="compositionally biased region" description="Polar residues" evidence="1">
    <location>
        <begin position="613"/>
        <end position="622"/>
    </location>
</feature>
<dbReference type="InterPro" id="IPR001660">
    <property type="entry name" value="SAM"/>
</dbReference>
<evidence type="ECO:0000259" key="5">
    <source>
        <dbReference type="PROSITE" id="PS50853"/>
    </source>
</evidence>
<keyword evidence="7" id="KW-1185">Reference proteome</keyword>
<dbReference type="GO" id="GO:0005246">
    <property type="term" value="F:calcium channel regulator activity"/>
    <property type="evidence" value="ECO:0000318"/>
    <property type="project" value="GO_Central"/>
</dbReference>